<dbReference type="AlphaFoldDB" id="A0A8K0UQ25"/>
<evidence type="ECO:0000313" key="3">
    <source>
        <dbReference type="Proteomes" id="UP000813824"/>
    </source>
</evidence>
<organism evidence="2 3">
    <name type="scientific">Cristinia sonorae</name>
    <dbReference type="NCBI Taxonomy" id="1940300"/>
    <lineage>
        <taxon>Eukaryota</taxon>
        <taxon>Fungi</taxon>
        <taxon>Dikarya</taxon>
        <taxon>Basidiomycota</taxon>
        <taxon>Agaricomycotina</taxon>
        <taxon>Agaricomycetes</taxon>
        <taxon>Agaricomycetidae</taxon>
        <taxon>Agaricales</taxon>
        <taxon>Pleurotineae</taxon>
        <taxon>Stephanosporaceae</taxon>
        <taxon>Cristinia</taxon>
    </lineage>
</organism>
<accession>A0A8K0UQ25</accession>
<reference evidence="2" key="1">
    <citation type="journal article" date="2021" name="New Phytol.">
        <title>Evolutionary innovations through gain and loss of genes in the ectomycorrhizal Boletales.</title>
        <authorList>
            <person name="Wu G."/>
            <person name="Miyauchi S."/>
            <person name="Morin E."/>
            <person name="Kuo A."/>
            <person name="Drula E."/>
            <person name="Varga T."/>
            <person name="Kohler A."/>
            <person name="Feng B."/>
            <person name="Cao Y."/>
            <person name="Lipzen A."/>
            <person name="Daum C."/>
            <person name="Hundley H."/>
            <person name="Pangilinan J."/>
            <person name="Johnson J."/>
            <person name="Barry K."/>
            <person name="LaButti K."/>
            <person name="Ng V."/>
            <person name="Ahrendt S."/>
            <person name="Min B."/>
            <person name="Choi I.G."/>
            <person name="Park H."/>
            <person name="Plett J.M."/>
            <person name="Magnuson J."/>
            <person name="Spatafora J.W."/>
            <person name="Nagy L.G."/>
            <person name="Henrissat B."/>
            <person name="Grigoriev I.V."/>
            <person name="Yang Z.L."/>
            <person name="Xu J."/>
            <person name="Martin F.M."/>
        </authorList>
    </citation>
    <scope>NUCLEOTIDE SEQUENCE</scope>
    <source>
        <strain evidence="2">KKN 215</strain>
    </source>
</reference>
<comment type="caution">
    <text evidence="2">The sequence shown here is derived from an EMBL/GenBank/DDBJ whole genome shotgun (WGS) entry which is preliminary data.</text>
</comment>
<protein>
    <submittedName>
        <fullName evidence="2">Uncharacterized protein</fullName>
    </submittedName>
</protein>
<sequence length="200" mass="22298">MSGMFSLSTRSLGLMGWKGIDNFGFLSLDQPLDFGRWGGEGIFLQLISLTLMINFRLTTTCIAFSIPPPRHRMRVYLSNIYIYLFSSTGSRGGRKDERSGKKPPPLSRTSMEITSRYNPRSTSFRGVRRAGGGGMDEPVPPSTFFDYFLLTFLTTSRPPPCLTFPLQSNKLNKGPSSRYALSSSCVGSCVMDSDTHHQRI</sequence>
<proteinExistence type="predicted"/>
<keyword evidence="3" id="KW-1185">Reference proteome</keyword>
<feature type="region of interest" description="Disordered" evidence="1">
    <location>
        <begin position="89"/>
        <end position="135"/>
    </location>
</feature>
<evidence type="ECO:0000313" key="2">
    <source>
        <dbReference type="EMBL" id="KAH8101453.1"/>
    </source>
</evidence>
<gene>
    <name evidence="2" type="ORF">BXZ70DRAFT_93480</name>
</gene>
<dbReference type="EMBL" id="JAEVFJ010000012">
    <property type="protein sequence ID" value="KAH8101453.1"/>
    <property type="molecule type" value="Genomic_DNA"/>
</dbReference>
<dbReference type="Proteomes" id="UP000813824">
    <property type="component" value="Unassembled WGS sequence"/>
</dbReference>
<name>A0A8K0UQ25_9AGAR</name>
<feature type="compositionally biased region" description="Polar residues" evidence="1">
    <location>
        <begin position="107"/>
        <end position="124"/>
    </location>
</feature>
<evidence type="ECO:0000256" key="1">
    <source>
        <dbReference type="SAM" id="MobiDB-lite"/>
    </source>
</evidence>